<feature type="domain" description="PBP" evidence="1">
    <location>
        <begin position="54"/>
        <end position="292"/>
    </location>
</feature>
<evidence type="ECO:0000259" key="1">
    <source>
        <dbReference type="Pfam" id="PF12849"/>
    </source>
</evidence>
<dbReference type="SUPFAM" id="SSF53850">
    <property type="entry name" value="Periplasmic binding protein-like II"/>
    <property type="match status" value="1"/>
</dbReference>
<comment type="caution">
    <text evidence="2">The sequence shown here is derived from an EMBL/GenBank/DDBJ whole genome shotgun (WGS) entry which is preliminary data.</text>
</comment>
<dbReference type="Gene3D" id="3.40.190.10">
    <property type="entry name" value="Periplasmic binding protein-like II"/>
    <property type="match status" value="2"/>
</dbReference>
<dbReference type="PANTHER" id="PTHR37945">
    <property type="entry name" value="EXTRACELLULAR TUNGSTATE BINDING PROTEIN"/>
    <property type="match status" value="1"/>
</dbReference>
<dbReference type="InterPro" id="IPR052738">
    <property type="entry name" value="ABC-Tungstate_binding"/>
</dbReference>
<dbReference type="PANTHER" id="PTHR37945:SF1">
    <property type="entry name" value="EXTRACELLULAR TUNGSTATE BINDING PROTEIN"/>
    <property type="match status" value="1"/>
</dbReference>
<sequence>MDVKKTFIVLLVLFSAIFICGCTGTDSDTATPAATATETTAATAAGTAAPEGTTTAANPELLKIATTTSLDNTGLLEALQERFEENHDVTLQIIAAGTGKALEYGQRGDVDVLMVHDRAREDTFIDEGYGINRRGIAYNYFMIVGPESDPAGIAGMTPEDALTTIYETAPTNADVVFISRGDNSGTHSKEKSIWTSAGYNYTADVEGVGDWYVEGGQGMGATLTHANEKLAYTLSDSGTYLSYKTDLDLVPLVDEGDSLLNVYSAMMINPEMYDYVNSDMAREWINFLITPETQEFIGEFGVDTYGQPLFFESLGNYEVMGISQAEAEDPIPA</sequence>
<protein>
    <submittedName>
        <fullName evidence="2">Substrate-binding domain-containing protein</fullName>
    </submittedName>
</protein>
<dbReference type="EMBL" id="JAKELO010000002">
    <property type="protein sequence ID" value="MDE4907384.1"/>
    <property type="molecule type" value="Genomic_DNA"/>
</dbReference>
<evidence type="ECO:0000313" key="2">
    <source>
        <dbReference type="EMBL" id="MDE4907384.1"/>
    </source>
</evidence>
<dbReference type="RefSeq" id="WP_274924038.1">
    <property type="nucleotide sequence ID" value="NZ_JAKELO010000002.1"/>
</dbReference>
<dbReference type="Proteomes" id="UP001143747">
    <property type="component" value="Unassembled WGS sequence"/>
</dbReference>
<keyword evidence="3" id="KW-1185">Reference proteome</keyword>
<dbReference type="PROSITE" id="PS51257">
    <property type="entry name" value="PROKAR_LIPOPROTEIN"/>
    <property type="match status" value="1"/>
</dbReference>
<accession>A0A9Q4KRR6</accession>
<dbReference type="InterPro" id="IPR024370">
    <property type="entry name" value="PBP_domain"/>
</dbReference>
<proteinExistence type="predicted"/>
<dbReference type="Pfam" id="PF12849">
    <property type="entry name" value="PBP_like_2"/>
    <property type="match status" value="1"/>
</dbReference>
<name>A0A9Q4KRR6_9EURY</name>
<organism evidence="2 3">
    <name type="scientific">Methanogenium marinum</name>
    <dbReference type="NCBI Taxonomy" id="348610"/>
    <lineage>
        <taxon>Archaea</taxon>
        <taxon>Methanobacteriati</taxon>
        <taxon>Methanobacteriota</taxon>
        <taxon>Stenosarchaea group</taxon>
        <taxon>Methanomicrobia</taxon>
        <taxon>Methanomicrobiales</taxon>
        <taxon>Methanomicrobiaceae</taxon>
        <taxon>Methanogenium</taxon>
    </lineage>
</organism>
<evidence type="ECO:0000313" key="3">
    <source>
        <dbReference type="Proteomes" id="UP001143747"/>
    </source>
</evidence>
<dbReference type="AlphaFoldDB" id="A0A9Q4KRR6"/>
<gene>
    <name evidence="2" type="ORF">L0665_01955</name>
</gene>
<reference evidence="2" key="1">
    <citation type="submission" date="2022-01" db="EMBL/GenBank/DDBJ databases">
        <title>Draft genome of Methanogenium marinum DSM 15558.</title>
        <authorList>
            <person name="Chen S.-C."/>
            <person name="You Y.-T."/>
        </authorList>
    </citation>
    <scope>NUCLEOTIDE SEQUENCE</scope>
    <source>
        <strain evidence="2">DSM 15558</strain>
    </source>
</reference>